<proteinExistence type="inferred from homology"/>
<keyword evidence="8" id="KW-1185">Reference proteome</keyword>
<dbReference type="EMBL" id="CP002207">
    <property type="protein sequence ID" value="ADP31161.1"/>
    <property type="molecule type" value="Genomic_DNA"/>
</dbReference>
<feature type="repeat" description="TPR" evidence="6">
    <location>
        <begin position="220"/>
        <end position="253"/>
    </location>
</feature>
<dbReference type="SMART" id="SM00028">
    <property type="entry name" value="TPR"/>
    <property type="match status" value="4"/>
</dbReference>
<dbReference type="InterPro" id="IPR051476">
    <property type="entry name" value="Bac_ResReg_Asp_Phosphatase"/>
</dbReference>
<dbReference type="InterPro" id="IPR019734">
    <property type="entry name" value="TPR_rpt"/>
</dbReference>
<protein>
    <submittedName>
        <fullName evidence="7">Aspartate phosphatase response regulator</fullName>
    </submittedName>
</protein>
<dbReference type="InterPro" id="IPR011990">
    <property type="entry name" value="TPR-like_helical_dom_sf"/>
</dbReference>
<dbReference type="Gene3D" id="1.25.40.10">
    <property type="entry name" value="Tetratricopeptide repeat domain"/>
    <property type="match status" value="1"/>
</dbReference>
<dbReference type="SUPFAM" id="SSF48452">
    <property type="entry name" value="TPR-like"/>
    <property type="match status" value="1"/>
</dbReference>
<dbReference type="Pfam" id="PF13424">
    <property type="entry name" value="TPR_12"/>
    <property type="match status" value="1"/>
</dbReference>
<evidence type="ECO:0000313" key="7">
    <source>
        <dbReference type="EMBL" id="ADP31161.1"/>
    </source>
</evidence>
<sequence length="376" mass="44270">MNQTIPSSHVGVKINEWYKMIRQFSIPDAEILKAEVEQEIQQMEEDQDLLIYYSLMCFRHQMMLDYLEPVDKYLHRPTTTELLKKIETSQKKLSGMLHYYSFLFRGMYEFSKKEYLKAIGFYREAEQQLFHITDDIEQAEFHFKLAEAYYGMKQSHVSMHHVSKALEIYNQYELYKVRKVQCLFVIAGNYEDFKCYDKCLPHLEKALELSNELQNARLISSALYNIGKCYGEMENFEKAEKYIEKSVRISDQAKLNNLPHSMFTLAKYLFKQGKSKCAAEVSNKGLAIALQQGDGLFVSLQQYLKALYIDAIDQSGVKNTIQYLEKRKNYSYVEDIALDTATVFAKANEFEQSHFYYQKMIETQNQIQRGECLYEI</sequence>
<gene>
    <name evidence="7" type="ordered locus">BATR1942_01015</name>
</gene>
<evidence type="ECO:0000256" key="2">
    <source>
        <dbReference type="ARBA" id="ARBA00022490"/>
    </source>
</evidence>
<dbReference type="Pfam" id="PF18801">
    <property type="entry name" value="RapH_N"/>
    <property type="match status" value="1"/>
</dbReference>
<organism evidence="7 8">
    <name type="scientific">Bacillus atrophaeus (strain 1942)</name>
    <dbReference type="NCBI Taxonomy" id="720555"/>
    <lineage>
        <taxon>Bacteria</taxon>
        <taxon>Bacillati</taxon>
        <taxon>Bacillota</taxon>
        <taxon>Bacilli</taxon>
        <taxon>Bacillales</taxon>
        <taxon>Bacillaceae</taxon>
        <taxon>Bacillus</taxon>
    </lineage>
</organism>
<comment type="subcellular location">
    <subcellularLocation>
        <location evidence="1">Cytoplasm</location>
    </subcellularLocation>
</comment>
<keyword evidence="2" id="KW-0963">Cytoplasm</keyword>
<evidence type="ECO:0000256" key="3">
    <source>
        <dbReference type="ARBA" id="ARBA00022737"/>
    </source>
</evidence>
<accession>A0ABM5LTV4</accession>
<reference evidence="7 8" key="1">
    <citation type="journal article" date="2011" name="Front. Microbiol.">
        <title>Genomic signatures of strain selection and enhancement in Bacillus atrophaeus var. globigii, a historical biowarfare simulant.</title>
        <authorList>
            <person name="Gibbons H.S."/>
            <person name="Broomall S.M."/>
            <person name="McNew L.A."/>
            <person name="Daligault H."/>
            <person name="Chapman C."/>
            <person name="Bruce D."/>
            <person name="Karavis M."/>
            <person name="Krepps M."/>
            <person name="McGregor P.A."/>
            <person name="Hong C."/>
            <person name="Park K.H."/>
            <person name="Akmal A."/>
            <person name="Feldman A."/>
            <person name="Lin J.S."/>
            <person name="Chang W.E."/>
            <person name="Higgs B.W."/>
            <person name="Demirev P."/>
            <person name="Lindquist J."/>
            <person name="Liem A."/>
            <person name="Fochler E."/>
            <person name="Read T.D."/>
            <person name="Tapia R."/>
            <person name="Johnson S."/>
            <person name="Bishop-Lilly K.A."/>
            <person name="Detter C."/>
            <person name="Han C."/>
            <person name="Sozhamannan S."/>
            <person name="Rosenzweig C.N."/>
            <person name="Skowronski E.W."/>
        </authorList>
    </citation>
    <scope>NUCLEOTIDE SEQUENCE [LARGE SCALE GENOMIC DNA]</scope>
    <source>
        <strain evidence="7 8">1942</strain>
    </source>
</reference>
<evidence type="ECO:0000256" key="4">
    <source>
        <dbReference type="ARBA" id="ARBA00022803"/>
    </source>
</evidence>
<dbReference type="PROSITE" id="PS50005">
    <property type="entry name" value="TPR"/>
    <property type="match status" value="1"/>
</dbReference>
<name>A0ABM5LTV4_BACA1</name>
<evidence type="ECO:0000256" key="5">
    <source>
        <dbReference type="ARBA" id="ARBA00038253"/>
    </source>
</evidence>
<dbReference type="PANTHER" id="PTHR46630:SF1">
    <property type="entry name" value="TETRATRICOPEPTIDE REPEAT PROTEIN 29"/>
    <property type="match status" value="1"/>
</dbReference>
<evidence type="ECO:0000313" key="8">
    <source>
        <dbReference type="Proteomes" id="UP000006867"/>
    </source>
</evidence>
<dbReference type="Proteomes" id="UP000006867">
    <property type="component" value="Chromosome"/>
</dbReference>
<evidence type="ECO:0000256" key="1">
    <source>
        <dbReference type="ARBA" id="ARBA00004496"/>
    </source>
</evidence>
<comment type="similarity">
    <text evidence="5">Belongs to the Rap family.</text>
</comment>
<evidence type="ECO:0000256" key="6">
    <source>
        <dbReference type="PROSITE-ProRule" id="PRU00339"/>
    </source>
</evidence>
<dbReference type="RefSeq" id="WP_003328411.1">
    <property type="nucleotide sequence ID" value="NC_014639.1"/>
</dbReference>
<dbReference type="PANTHER" id="PTHR46630">
    <property type="entry name" value="TETRATRICOPEPTIDE REPEAT PROTEIN 29"/>
    <property type="match status" value="1"/>
</dbReference>
<keyword evidence="3" id="KW-0677">Repeat</keyword>
<keyword evidence="4 6" id="KW-0802">TPR repeat</keyword>